<evidence type="ECO:0000256" key="1">
    <source>
        <dbReference type="ARBA" id="ARBA00022603"/>
    </source>
</evidence>
<dbReference type="GO" id="GO:0016279">
    <property type="term" value="F:protein-lysine N-methyltransferase activity"/>
    <property type="evidence" value="ECO:0007669"/>
    <property type="project" value="InterPro"/>
</dbReference>
<comment type="caution">
    <text evidence="6">The sequence shown here is derived from an EMBL/GenBank/DDBJ whole genome shotgun (WGS) entry which is preliminary data.</text>
</comment>
<dbReference type="AlphaFoldDB" id="A0A1F7I754"/>
<dbReference type="PANTHER" id="PTHR13610">
    <property type="entry name" value="METHYLTRANSFERASE DOMAIN-CONTAINING PROTEIN"/>
    <property type="match status" value="1"/>
</dbReference>
<keyword evidence="2" id="KW-0808">Transferase</keyword>
<keyword evidence="1" id="KW-0489">Methyltransferase</keyword>
<dbReference type="EMBL" id="MGAF01000055">
    <property type="protein sequence ID" value="OGK39208.1"/>
    <property type="molecule type" value="Genomic_DNA"/>
</dbReference>
<dbReference type="Pfam" id="PF13847">
    <property type="entry name" value="Methyltransf_31"/>
    <property type="match status" value="1"/>
</dbReference>
<dbReference type="Proteomes" id="UP000179270">
    <property type="component" value="Unassembled WGS sequence"/>
</dbReference>
<dbReference type="CDD" id="cd02440">
    <property type="entry name" value="AdoMet_MTases"/>
    <property type="match status" value="1"/>
</dbReference>
<evidence type="ECO:0000256" key="4">
    <source>
        <dbReference type="SAM" id="Phobius"/>
    </source>
</evidence>
<reference evidence="6 7" key="1">
    <citation type="journal article" date="2016" name="Nat. Commun.">
        <title>Thousands of microbial genomes shed light on interconnected biogeochemical processes in an aquifer system.</title>
        <authorList>
            <person name="Anantharaman K."/>
            <person name="Brown C.T."/>
            <person name="Hug L.A."/>
            <person name="Sharon I."/>
            <person name="Castelle C.J."/>
            <person name="Probst A.J."/>
            <person name="Thomas B.C."/>
            <person name="Singh A."/>
            <person name="Wilkins M.J."/>
            <person name="Karaoz U."/>
            <person name="Brodie E.L."/>
            <person name="Williams K.H."/>
            <person name="Hubbard S.S."/>
            <person name="Banfield J.F."/>
        </authorList>
    </citation>
    <scope>NUCLEOTIDE SEQUENCE [LARGE SCALE GENOMIC DNA]</scope>
</reference>
<evidence type="ECO:0000256" key="2">
    <source>
        <dbReference type="ARBA" id="ARBA00022679"/>
    </source>
</evidence>
<evidence type="ECO:0000313" key="7">
    <source>
        <dbReference type="Proteomes" id="UP000179270"/>
    </source>
</evidence>
<dbReference type="InterPro" id="IPR025714">
    <property type="entry name" value="Methyltranfer_dom"/>
</dbReference>
<name>A0A1F7I754_9BACT</name>
<dbReference type="GO" id="GO:0032259">
    <property type="term" value="P:methylation"/>
    <property type="evidence" value="ECO:0007669"/>
    <property type="project" value="UniProtKB-KW"/>
</dbReference>
<dbReference type="Gene3D" id="3.40.50.150">
    <property type="entry name" value="Vaccinia Virus protein VP39"/>
    <property type="match status" value="1"/>
</dbReference>
<keyword evidence="4" id="KW-1133">Transmembrane helix</keyword>
<gene>
    <name evidence="6" type="ORF">A3A74_07650</name>
</gene>
<keyword evidence="4" id="KW-0812">Transmembrane</keyword>
<protein>
    <recommendedName>
        <fullName evidence="5">Methyltransferase domain-containing protein</fullName>
    </recommendedName>
</protein>
<evidence type="ECO:0000256" key="3">
    <source>
        <dbReference type="ARBA" id="ARBA00022691"/>
    </source>
</evidence>
<proteinExistence type="predicted"/>
<dbReference type="SUPFAM" id="SSF53335">
    <property type="entry name" value="S-adenosyl-L-methionine-dependent methyltransferases"/>
    <property type="match status" value="1"/>
</dbReference>
<dbReference type="STRING" id="1802055.A3A74_07650"/>
<feature type="domain" description="Methyltransferase" evidence="5">
    <location>
        <begin position="58"/>
        <end position="146"/>
    </location>
</feature>
<evidence type="ECO:0000259" key="5">
    <source>
        <dbReference type="Pfam" id="PF13847"/>
    </source>
</evidence>
<sequence length="183" mass="20983">MLAVILYFSVIIFELIFAIGFTIVTGSFIYSSLKGSPYVPTRKKELDKILINANLKPKQKFYELGCGDGRISRLAATDYKLYSTGIDVNPVLILYAKFLAKINKTKNVQFIKQNIFDTDLTGADIVYIFLMPKLISNLIPKLEKELKKNTIVISHGFTIVEWKKKLYKKIDGKPFSTFYYRKS</sequence>
<feature type="transmembrane region" description="Helical" evidence="4">
    <location>
        <begin position="6"/>
        <end position="33"/>
    </location>
</feature>
<accession>A0A1F7I754</accession>
<organism evidence="6 7">
    <name type="scientific">Candidatus Roizmanbacteria bacterium RIFCSPLOWO2_01_FULL_35_13</name>
    <dbReference type="NCBI Taxonomy" id="1802055"/>
    <lineage>
        <taxon>Bacteria</taxon>
        <taxon>Candidatus Roizmaniibacteriota</taxon>
    </lineage>
</organism>
<dbReference type="InterPro" id="IPR026170">
    <property type="entry name" value="FAM173A/B"/>
</dbReference>
<keyword evidence="4" id="KW-0472">Membrane</keyword>
<keyword evidence="3" id="KW-0949">S-adenosyl-L-methionine</keyword>
<dbReference type="PANTHER" id="PTHR13610:SF9">
    <property type="entry name" value="FI06469P"/>
    <property type="match status" value="1"/>
</dbReference>
<evidence type="ECO:0000313" key="6">
    <source>
        <dbReference type="EMBL" id="OGK39208.1"/>
    </source>
</evidence>
<dbReference type="InterPro" id="IPR029063">
    <property type="entry name" value="SAM-dependent_MTases_sf"/>
</dbReference>